<dbReference type="EMBL" id="UINC01026679">
    <property type="protein sequence ID" value="SVB04554.1"/>
    <property type="molecule type" value="Genomic_DNA"/>
</dbReference>
<protein>
    <submittedName>
        <fullName evidence="2">Uncharacterized protein</fullName>
    </submittedName>
</protein>
<proteinExistence type="predicted"/>
<name>A0A382AT67_9ZZZZ</name>
<feature type="non-terminal residue" evidence="2">
    <location>
        <position position="1"/>
    </location>
</feature>
<accession>A0A382AT67</accession>
<feature type="non-terminal residue" evidence="2">
    <location>
        <position position="46"/>
    </location>
</feature>
<feature type="region of interest" description="Disordered" evidence="1">
    <location>
        <begin position="19"/>
        <end position="46"/>
    </location>
</feature>
<gene>
    <name evidence="2" type="ORF">METZ01_LOCUS157408</name>
</gene>
<reference evidence="2" key="1">
    <citation type="submission" date="2018-05" db="EMBL/GenBank/DDBJ databases">
        <authorList>
            <person name="Lanie J.A."/>
            <person name="Ng W.-L."/>
            <person name="Kazmierczak K.M."/>
            <person name="Andrzejewski T.M."/>
            <person name="Davidsen T.M."/>
            <person name="Wayne K.J."/>
            <person name="Tettelin H."/>
            <person name="Glass J.I."/>
            <person name="Rusch D."/>
            <person name="Podicherti R."/>
            <person name="Tsui H.-C.T."/>
            <person name="Winkler M.E."/>
        </authorList>
    </citation>
    <scope>NUCLEOTIDE SEQUENCE</scope>
</reference>
<dbReference type="AlphaFoldDB" id="A0A382AT67"/>
<organism evidence="2">
    <name type="scientific">marine metagenome</name>
    <dbReference type="NCBI Taxonomy" id="408172"/>
    <lineage>
        <taxon>unclassified sequences</taxon>
        <taxon>metagenomes</taxon>
        <taxon>ecological metagenomes</taxon>
    </lineage>
</organism>
<evidence type="ECO:0000313" key="2">
    <source>
        <dbReference type="EMBL" id="SVB04554.1"/>
    </source>
</evidence>
<sequence>FCGWQKVRVGSRELNWWHEHGQPGLGRRPASHPQPNPPLQHPRKEI</sequence>
<evidence type="ECO:0000256" key="1">
    <source>
        <dbReference type="SAM" id="MobiDB-lite"/>
    </source>
</evidence>